<evidence type="ECO:0000313" key="2">
    <source>
        <dbReference type="Proteomes" id="UP000467700"/>
    </source>
</evidence>
<reference evidence="1 2" key="1">
    <citation type="submission" date="2020-01" db="EMBL/GenBank/DDBJ databases">
        <authorList>
            <person name="Gupta K D."/>
        </authorList>
    </citation>
    <scope>NUCLEOTIDE SEQUENCE [LARGE SCALE GENOMIC DNA]</scope>
</reference>
<dbReference type="AlphaFoldDB" id="A0A8S0XTZ2"/>
<accession>A0A8S0XTZ2</accession>
<evidence type="ECO:0008006" key="3">
    <source>
        <dbReference type="Google" id="ProtNLM"/>
    </source>
</evidence>
<dbReference type="EMBL" id="CACVBS010000111">
    <property type="protein sequence ID" value="CAA7271434.1"/>
    <property type="molecule type" value="Genomic_DNA"/>
</dbReference>
<protein>
    <recommendedName>
        <fullName evidence="3">F-box domain-containing protein</fullName>
    </recommendedName>
</protein>
<dbReference type="OrthoDB" id="3365698at2759"/>
<proteinExistence type="predicted"/>
<dbReference type="Proteomes" id="UP000467700">
    <property type="component" value="Unassembled WGS sequence"/>
</dbReference>
<comment type="caution">
    <text evidence="1">The sequence shown here is derived from an EMBL/GenBank/DDBJ whole genome shotgun (WGS) entry which is preliminary data.</text>
</comment>
<evidence type="ECO:0000313" key="1">
    <source>
        <dbReference type="EMBL" id="CAA7271434.1"/>
    </source>
</evidence>
<gene>
    <name evidence="1" type="ORF">AAE3_LOCUS13683</name>
</gene>
<dbReference type="Gene3D" id="1.20.1280.50">
    <property type="match status" value="1"/>
</dbReference>
<keyword evidence="2" id="KW-1185">Reference proteome</keyword>
<organism evidence="1 2">
    <name type="scientific">Cyclocybe aegerita</name>
    <name type="common">Black poplar mushroom</name>
    <name type="synonym">Agrocybe aegerita</name>
    <dbReference type="NCBI Taxonomy" id="1973307"/>
    <lineage>
        <taxon>Eukaryota</taxon>
        <taxon>Fungi</taxon>
        <taxon>Dikarya</taxon>
        <taxon>Basidiomycota</taxon>
        <taxon>Agaricomycotina</taxon>
        <taxon>Agaricomycetes</taxon>
        <taxon>Agaricomycetidae</taxon>
        <taxon>Agaricales</taxon>
        <taxon>Agaricineae</taxon>
        <taxon>Bolbitiaceae</taxon>
        <taxon>Cyclocybe</taxon>
    </lineage>
</organism>
<sequence>MTNGKEDQNLHVCRQLLTGTLRCIVPDDFALPETLDVLGRLERNDIPTDEEIREINEALIAPLTKLNSLEDEVKKLDLLRQELRRRFDVLSDKIRPYRTFISRARRLPADILQEIFFSSLPTEHNSVMSIHHPPLLLMRVCRRWRDITLSTPRLWASIHIPIPSPQFSNPRHAWDVMEYDIPTRRLIEARAEGTRLWLRRSGACALSISLHSWHPGFPVLSVSDPCRFIISAIAEFSSRWRRVEFALPSRHMAEVSAIQDVPLLESLAIDEYLHSSYNVGRYLVPWTESSLLKGPSIRNITFRKSPPNISAIPLAWARIKSIHLALPHPEFDIRKAVTILTFCVQLTHCHIELAWRNANEGASQPHSLLTLTLPLLESLIIHDGGDDITAFFDALSTPSLVELTYKSLLSDFSTRRPSLTTFLSQTPSIRGFTTDPQLFSRVDFEQLLWHCPQITALRTRCQEPGVPAWGPQENNGYHVDDDFLKLFLSPGEDVQCLCPHLDEFHCVFRGGFTDAGMLDFITRKQDGSTPRVAKLKHMSVYFNRPLVMTIGVQTEQFVADGLKLEVRYYRPRVFHGPPSAFDGISLLDEPHLAAERIWEEN</sequence>
<name>A0A8S0XTZ2_CYCAE</name>